<keyword evidence="3" id="KW-1185">Reference proteome</keyword>
<protein>
    <recommendedName>
        <fullName evidence="4">Transmembrane protein</fullName>
    </recommendedName>
</protein>
<dbReference type="Proteomes" id="UP000663400">
    <property type="component" value="Chromosome"/>
</dbReference>
<evidence type="ECO:0008006" key="4">
    <source>
        <dbReference type="Google" id="ProtNLM"/>
    </source>
</evidence>
<evidence type="ECO:0000313" key="3">
    <source>
        <dbReference type="Proteomes" id="UP000663400"/>
    </source>
</evidence>
<feature type="transmembrane region" description="Helical" evidence="1">
    <location>
        <begin position="111"/>
        <end position="137"/>
    </location>
</feature>
<accession>A0ABX7RGN2</accession>
<sequence>MTPPAPPARRASWFSWLLLLLGACGFAAVWVLLSLYTGRQNGWMAVLGALDIALMLRLGGWRPGFGRLLAGVLGTSAIVIAANWFITATQLGAMLGLPPWESAVRLGIHHAWILVQLANGVADLVWITVGLIAAALLSR</sequence>
<reference evidence="2 3" key="1">
    <citation type="submission" date="2021-02" db="EMBL/GenBank/DDBJ databases">
        <title>Lysobacter arenosi sp. nov., isolated from soil of gangwondo yeongwol, south Korea.</title>
        <authorList>
            <person name="Kim K.R."/>
            <person name="Kim K.H."/>
            <person name="Jeon C.O."/>
        </authorList>
    </citation>
    <scope>NUCLEOTIDE SEQUENCE [LARGE SCALE GENOMIC DNA]</scope>
    <source>
        <strain evidence="2 3">R7</strain>
    </source>
</reference>
<proteinExistence type="predicted"/>
<keyword evidence="1" id="KW-1133">Transmembrane helix</keyword>
<dbReference type="EMBL" id="CP071517">
    <property type="protein sequence ID" value="QSX76579.1"/>
    <property type="molecule type" value="Genomic_DNA"/>
</dbReference>
<keyword evidence="1" id="KW-0812">Transmembrane</keyword>
<feature type="transmembrane region" description="Helical" evidence="1">
    <location>
        <begin position="68"/>
        <end position="91"/>
    </location>
</feature>
<feature type="transmembrane region" description="Helical" evidence="1">
    <location>
        <begin position="12"/>
        <end position="36"/>
    </location>
</feature>
<evidence type="ECO:0000256" key="1">
    <source>
        <dbReference type="SAM" id="Phobius"/>
    </source>
</evidence>
<dbReference type="RefSeq" id="WP_200606544.1">
    <property type="nucleotide sequence ID" value="NZ_CP071517.1"/>
</dbReference>
<name>A0ABX7RGN2_9GAMM</name>
<feature type="transmembrane region" description="Helical" evidence="1">
    <location>
        <begin position="42"/>
        <end position="61"/>
    </location>
</feature>
<gene>
    <name evidence="2" type="ORF">HIV01_009000</name>
</gene>
<organism evidence="2 3">
    <name type="scientific">Lysobacter arenosi</name>
    <dbReference type="NCBI Taxonomy" id="2795387"/>
    <lineage>
        <taxon>Bacteria</taxon>
        <taxon>Pseudomonadati</taxon>
        <taxon>Pseudomonadota</taxon>
        <taxon>Gammaproteobacteria</taxon>
        <taxon>Lysobacterales</taxon>
        <taxon>Lysobacteraceae</taxon>
        <taxon>Lysobacter</taxon>
    </lineage>
</organism>
<keyword evidence="1" id="KW-0472">Membrane</keyword>
<evidence type="ECO:0000313" key="2">
    <source>
        <dbReference type="EMBL" id="QSX76579.1"/>
    </source>
</evidence>